<comment type="caution">
    <text evidence="3">The sequence shown here is derived from an EMBL/GenBank/DDBJ whole genome shotgun (WGS) entry which is preliminary data.</text>
</comment>
<sequence>MRIIMKMLDAVYTLLKDEGKPLHYTVIAEEIVRRGLYQTQGHTLSTAVSSDISENMTLLSEKGENSRFCRVKTGVYGLSEWYK</sequence>
<evidence type="ECO:0000313" key="3">
    <source>
        <dbReference type="EMBL" id="RXE56327.1"/>
    </source>
</evidence>
<dbReference type="EMBL" id="LHQS01000002">
    <property type="protein sequence ID" value="RXE56327.1"/>
    <property type="molecule type" value="Genomic_DNA"/>
</dbReference>
<gene>
    <name evidence="3" type="ORF">ABH15_09450</name>
</gene>
<keyword evidence="1" id="KW-0804">Transcription</keyword>
<accession>A0A498H1R6</accession>
<dbReference type="Gene3D" id="1.10.10.1250">
    <property type="entry name" value="RNA polymerase, subunit delta, N-terminal domain"/>
    <property type="match status" value="1"/>
</dbReference>
<keyword evidence="4" id="KW-1185">Reference proteome</keyword>
<proteinExistence type="predicted"/>
<dbReference type="Pfam" id="PF05066">
    <property type="entry name" value="HARE-HTH"/>
    <property type="match status" value="1"/>
</dbReference>
<evidence type="ECO:0000259" key="2">
    <source>
        <dbReference type="PROSITE" id="PS51913"/>
    </source>
</evidence>
<dbReference type="InterPro" id="IPR038087">
    <property type="entry name" value="RNAP_delta_N_dom_sf"/>
</dbReference>
<dbReference type="GO" id="GO:0006355">
    <property type="term" value="P:regulation of DNA-templated transcription"/>
    <property type="evidence" value="ECO:0007669"/>
    <property type="project" value="InterPro"/>
</dbReference>
<name>A0A498H1R6_9EURY</name>
<dbReference type="PROSITE" id="PS51913">
    <property type="entry name" value="HTH_HARE"/>
    <property type="match status" value="1"/>
</dbReference>
<reference evidence="3 4" key="1">
    <citation type="journal article" date="2015" name="Int. J. Syst. Evol. Microbiol.">
        <title>Methanoculleus taiwanensis sp. nov., a methanogen isolated from deep marine sediment at the deformation front area near Taiwan.</title>
        <authorList>
            <person name="Weng C.Y."/>
            <person name="Chen S.C."/>
            <person name="Lai M.C."/>
            <person name="Wu S.Y."/>
            <person name="Lin S."/>
            <person name="Yang T.F."/>
            <person name="Chen P.C."/>
        </authorList>
    </citation>
    <scope>NUCLEOTIDE SEQUENCE [LARGE SCALE GENOMIC DNA]</scope>
    <source>
        <strain evidence="3 4">CYW4</strain>
    </source>
</reference>
<organism evidence="3 4">
    <name type="scientific">Methanoculleus taiwanensis</name>
    <dbReference type="NCBI Taxonomy" id="1550565"/>
    <lineage>
        <taxon>Archaea</taxon>
        <taxon>Methanobacteriati</taxon>
        <taxon>Methanobacteriota</taxon>
        <taxon>Stenosarchaea group</taxon>
        <taxon>Methanomicrobia</taxon>
        <taxon>Methanomicrobiales</taxon>
        <taxon>Methanomicrobiaceae</taxon>
        <taxon>Methanoculleus</taxon>
    </lineage>
</organism>
<dbReference type="AlphaFoldDB" id="A0A498H1R6"/>
<evidence type="ECO:0000313" key="4">
    <source>
        <dbReference type="Proteomes" id="UP000290932"/>
    </source>
</evidence>
<protein>
    <recommendedName>
        <fullName evidence="2">HTH HARE-type domain-containing protein</fullName>
    </recommendedName>
</protein>
<dbReference type="Proteomes" id="UP000290932">
    <property type="component" value="Unassembled WGS sequence"/>
</dbReference>
<feature type="domain" description="HTH HARE-type" evidence="2">
    <location>
        <begin position="5"/>
        <end position="81"/>
    </location>
</feature>
<dbReference type="InterPro" id="IPR007759">
    <property type="entry name" value="Asxl_HARE-HTH"/>
</dbReference>
<evidence type="ECO:0000256" key="1">
    <source>
        <dbReference type="ARBA" id="ARBA00023163"/>
    </source>
</evidence>